<sequence length="465" mass="48849">MTPRFAAPDTRAIPLKILPRAGFDDWLAAQDDPVRDWVTASGFTADAGSVLRLPAPDMSVSRVLLGWGGAKDRARGRFLAAKAATALGRGTYALDGDLTANETEEAALGWLLSSYRFTRYAGDPVDPPMLKAPRGVDAARLEAIAAGEFLTRDLINTPASDMGPDDLEKAVRDLATVHGAAVEVTAGDALLDANLPMIHAVGRASTRAPRLIDMTWTGPGAEDGPAVTLVGKGVCFDTGGLNLKPAASMGLMKKDMGGAATVLGLAHMVMATARPIRLRVLIPAVENAVAGNAFRPGDILTARNGLTVEINNTDAEGRLVLADALALADETPPDLMICMATLTGAARVAVGPDLSPFYADDDALAMALMHAGARVRDPLWRMPFHRPYETMIEPGIADLDNAPLGGFAGSITAALFLDRFVRDTPRFAHFDIYGWNPTAAPARPKGGVGMGARAIFDALPGILDA</sequence>
<dbReference type="GO" id="GO:0006508">
    <property type="term" value="P:proteolysis"/>
    <property type="evidence" value="ECO:0007669"/>
    <property type="project" value="UniProtKB-KW"/>
</dbReference>
<dbReference type="EC" id="3.4.11.1" evidence="7"/>
<evidence type="ECO:0000256" key="4">
    <source>
        <dbReference type="ARBA" id="ARBA00022801"/>
    </source>
</evidence>
<dbReference type="InterPro" id="IPR000819">
    <property type="entry name" value="Peptidase_M17_C"/>
</dbReference>
<gene>
    <name evidence="7" type="primary">pepA_2</name>
    <name evidence="7" type="ORF">JAN5088_01278</name>
</gene>
<evidence type="ECO:0000256" key="1">
    <source>
        <dbReference type="ARBA" id="ARBA00009528"/>
    </source>
</evidence>
<dbReference type="SUPFAM" id="SSF52949">
    <property type="entry name" value="Macro domain-like"/>
    <property type="match status" value="1"/>
</dbReference>
<dbReference type="GO" id="GO:0005737">
    <property type="term" value="C:cytoplasm"/>
    <property type="evidence" value="ECO:0007669"/>
    <property type="project" value="InterPro"/>
</dbReference>
<name>A0A0M6XPG9_9RHOB</name>
<keyword evidence="4 7" id="KW-0378">Hydrolase</keyword>
<dbReference type="AlphaFoldDB" id="A0A0M6XPG9"/>
<comment type="similarity">
    <text evidence="1">Belongs to the peptidase M17 family.</text>
</comment>
<dbReference type="CDD" id="cd00433">
    <property type="entry name" value="Peptidase_M17"/>
    <property type="match status" value="1"/>
</dbReference>
<dbReference type="SUPFAM" id="SSF53187">
    <property type="entry name" value="Zn-dependent exopeptidases"/>
    <property type="match status" value="1"/>
</dbReference>
<keyword evidence="3" id="KW-0645">Protease</keyword>
<dbReference type="STRING" id="282197.SAMN04488517_101441"/>
<evidence type="ECO:0000313" key="7">
    <source>
        <dbReference type="EMBL" id="CTQ32507.1"/>
    </source>
</evidence>
<keyword evidence="8" id="KW-1185">Reference proteome</keyword>
<keyword evidence="2 7" id="KW-0031">Aminopeptidase</keyword>
<dbReference type="Gene3D" id="3.40.220.10">
    <property type="entry name" value="Leucine Aminopeptidase, subunit E, domain 1"/>
    <property type="match status" value="1"/>
</dbReference>
<dbReference type="PANTHER" id="PTHR11963">
    <property type="entry name" value="LEUCINE AMINOPEPTIDASE-RELATED"/>
    <property type="match status" value="1"/>
</dbReference>
<accession>A0A0M6XPG9</accession>
<dbReference type="Proteomes" id="UP000048908">
    <property type="component" value="Unassembled WGS sequence"/>
</dbReference>
<dbReference type="Pfam" id="PF00883">
    <property type="entry name" value="Peptidase_M17"/>
    <property type="match status" value="1"/>
</dbReference>
<dbReference type="GO" id="GO:0030145">
    <property type="term" value="F:manganese ion binding"/>
    <property type="evidence" value="ECO:0007669"/>
    <property type="project" value="InterPro"/>
</dbReference>
<evidence type="ECO:0000259" key="6">
    <source>
        <dbReference type="PROSITE" id="PS00631"/>
    </source>
</evidence>
<dbReference type="InterPro" id="IPR043472">
    <property type="entry name" value="Macro_dom-like"/>
</dbReference>
<dbReference type="EMBL" id="CXPG01000014">
    <property type="protein sequence ID" value="CTQ32507.1"/>
    <property type="molecule type" value="Genomic_DNA"/>
</dbReference>
<reference evidence="7 8" key="1">
    <citation type="submission" date="2015-07" db="EMBL/GenBank/DDBJ databases">
        <authorList>
            <person name="Noorani M."/>
        </authorList>
    </citation>
    <scope>NUCLEOTIDE SEQUENCE [LARGE SCALE GENOMIC DNA]</scope>
    <source>
        <strain evidence="7 8">CECT 5088</strain>
    </source>
</reference>
<dbReference type="PRINTS" id="PR00481">
    <property type="entry name" value="LAMNOPPTDASE"/>
</dbReference>
<dbReference type="PANTHER" id="PTHR11963:SF20">
    <property type="entry name" value="PEPTIDASE B"/>
    <property type="match status" value="1"/>
</dbReference>
<dbReference type="OrthoDB" id="9809354at2"/>
<dbReference type="Pfam" id="PF21337">
    <property type="entry name" value="Peptidase_M17_N_1"/>
    <property type="match status" value="1"/>
</dbReference>
<evidence type="ECO:0000256" key="2">
    <source>
        <dbReference type="ARBA" id="ARBA00022438"/>
    </source>
</evidence>
<protein>
    <submittedName>
        <fullName evidence="7">Cytosol aminopeptidase</fullName>
        <ecNumber evidence="7">3.4.11.1</ecNumber>
    </submittedName>
</protein>
<dbReference type="InterPro" id="IPR011356">
    <property type="entry name" value="Leucine_aapep/pepB"/>
</dbReference>
<dbReference type="GO" id="GO:0070006">
    <property type="term" value="F:metalloaminopeptidase activity"/>
    <property type="evidence" value="ECO:0007669"/>
    <property type="project" value="InterPro"/>
</dbReference>
<evidence type="ECO:0000256" key="5">
    <source>
        <dbReference type="ARBA" id="ARBA00023211"/>
    </source>
</evidence>
<evidence type="ECO:0000256" key="3">
    <source>
        <dbReference type="ARBA" id="ARBA00022670"/>
    </source>
</evidence>
<dbReference type="PROSITE" id="PS00631">
    <property type="entry name" value="CYTOSOL_AP"/>
    <property type="match status" value="1"/>
</dbReference>
<dbReference type="InterPro" id="IPR048816">
    <property type="entry name" value="Peptidase_M17_N_1"/>
</dbReference>
<dbReference type="Gene3D" id="3.40.630.10">
    <property type="entry name" value="Zn peptidases"/>
    <property type="match status" value="1"/>
</dbReference>
<feature type="domain" description="Cytosol aminopeptidase" evidence="6">
    <location>
        <begin position="312"/>
        <end position="319"/>
    </location>
</feature>
<evidence type="ECO:0000313" key="8">
    <source>
        <dbReference type="Proteomes" id="UP000048908"/>
    </source>
</evidence>
<keyword evidence="5" id="KW-0464">Manganese</keyword>
<organism evidence="7 8">
    <name type="scientific">Jannaschia rubra</name>
    <dbReference type="NCBI Taxonomy" id="282197"/>
    <lineage>
        <taxon>Bacteria</taxon>
        <taxon>Pseudomonadati</taxon>
        <taxon>Pseudomonadota</taxon>
        <taxon>Alphaproteobacteria</taxon>
        <taxon>Rhodobacterales</taxon>
        <taxon>Roseobacteraceae</taxon>
        <taxon>Jannaschia</taxon>
    </lineage>
</organism>
<dbReference type="RefSeq" id="WP_055682237.1">
    <property type="nucleotide sequence ID" value="NZ_CXPG01000014.1"/>
</dbReference>
<proteinExistence type="inferred from homology"/>